<proteinExistence type="inferred from homology"/>
<gene>
    <name evidence="4" type="ORF">CKO28_20900</name>
</gene>
<dbReference type="PROSITE" id="PS50405">
    <property type="entry name" value="GST_CTER"/>
    <property type="match status" value="1"/>
</dbReference>
<dbReference type="SUPFAM" id="SSF47616">
    <property type="entry name" value="GST C-terminal domain-like"/>
    <property type="match status" value="1"/>
</dbReference>
<dbReference type="PANTHER" id="PTHR44051">
    <property type="entry name" value="GLUTATHIONE S-TRANSFERASE-RELATED"/>
    <property type="match status" value="1"/>
</dbReference>
<feature type="domain" description="GST N-terminal" evidence="2">
    <location>
        <begin position="1"/>
        <end position="81"/>
    </location>
</feature>
<comment type="caution">
    <text evidence="4">The sequence shown here is derived from an EMBL/GenBank/DDBJ whole genome shotgun (WGS) entry which is preliminary data.</text>
</comment>
<organism evidence="4 5">
    <name type="scientific">Rhodovibrio sodomensis</name>
    <dbReference type="NCBI Taxonomy" id="1088"/>
    <lineage>
        <taxon>Bacteria</taxon>
        <taxon>Pseudomonadati</taxon>
        <taxon>Pseudomonadota</taxon>
        <taxon>Alphaproteobacteria</taxon>
        <taxon>Rhodospirillales</taxon>
        <taxon>Rhodovibrionaceae</taxon>
        <taxon>Rhodovibrio</taxon>
    </lineage>
</organism>
<dbReference type="SFLD" id="SFLDS00019">
    <property type="entry name" value="Glutathione_Transferase_(cytos"/>
    <property type="match status" value="1"/>
</dbReference>
<dbReference type="InterPro" id="IPR040079">
    <property type="entry name" value="Glutathione_S-Trfase"/>
</dbReference>
<dbReference type="Proteomes" id="UP001296873">
    <property type="component" value="Unassembled WGS sequence"/>
</dbReference>
<feature type="domain" description="GST C-terminal" evidence="3">
    <location>
        <begin position="86"/>
        <end position="204"/>
    </location>
</feature>
<dbReference type="InterPro" id="IPR004046">
    <property type="entry name" value="GST_C"/>
</dbReference>
<dbReference type="SUPFAM" id="SSF52833">
    <property type="entry name" value="Thioredoxin-like"/>
    <property type="match status" value="1"/>
</dbReference>
<dbReference type="RefSeq" id="WP_242480706.1">
    <property type="nucleotide sequence ID" value="NZ_NRRL01000097.1"/>
</dbReference>
<protein>
    <submittedName>
        <fullName evidence="4">Glutathione S-transferase</fullName>
    </submittedName>
</protein>
<dbReference type="Pfam" id="PF02798">
    <property type="entry name" value="GST_N"/>
    <property type="match status" value="1"/>
</dbReference>
<evidence type="ECO:0000313" key="5">
    <source>
        <dbReference type="Proteomes" id="UP001296873"/>
    </source>
</evidence>
<dbReference type="SFLD" id="SFLDG00358">
    <property type="entry name" value="Main_(cytGST)"/>
    <property type="match status" value="1"/>
</dbReference>
<accession>A0ABS1DK68</accession>
<dbReference type="InterPro" id="IPR036249">
    <property type="entry name" value="Thioredoxin-like_sf"/>
</dbReference>
<evidence type="ECO:0000256" key="1">
    <source>
        <dbReference type="RuleBase" id="RU003494"/>
    </source>
</evidence>
<dbReference type="Pfam" id="PF00043">
    <property type="entry name" value="GST_C"/>
    <property type="match status" value="1"/>
</dbReference>
<dbReference type="PANTHER" id="PTHR44051:SF2">
    <property type="entry name" value="HYPOTHETICAL GLUTATHIONE S-TRANSFERASE LIKE PROTEIN"/>
    <property type="match status" value="1"/>
</dbReference>
<dbReference type="CDD" id="cd03206">
    <property type="entry name" value="GST_C_7"/>
    <property type="match status" value="1"/>
</dbReference>
<dbReference type="InterPro" id="IPR004045">
    <property type="entry name" value="Glutathione_S-Trfase_N"/>
</dbReference>
<dbReference type="CDD" id="cd03056">
    <property type="entry name" value="GST_N_4"/>
    <property type="match status" value="1"/>
</dbReference>
<evidence type="ECO:0000259" key="2">
    <source>
        <dbReference type="PROSITE" id="PS50404"/>
    </source>
</evidence>
<dbReference type="InterPro" id="IPR010987">
    <property type="entry name" value="Glutathione-S-Trfase_C-like"/>
</dbReference>
<dbReference type="Gene3D" id="1.20.1050.10">
    <property type="match status" value="1"/>
</dbReference>
<dbReference type="SFLD" id="SFLDG01151">
    <property type="entry name" value="Main.2:_Nu-like"/>
    <property type="match status" value="1"/>
</dbReference>
<evidence type="ECO:0000259" key="3">
    <source>
        <dbReference type="PROSITE" id="PS50405"/>
    </source>
</evidence>
<dbReference type="InterPro" id="IPR036282">
    <property type="entry name" value="Glutathione-S-Trfase_C_sf"/>
</dbReference>
<reference evidence="4 5" key="1">
    <citation type="journal article" date="2020" name="Microorganisms">
        <title>Osmotic Adaptation and Compatible Solute Biosynthesis of Phototrophic Bacteria as Revealed from Genome Analyses.</title>
        <authorList>
            <person name="Imhoff J.F."/>
            <person name="Rahn T."/>
            <person name="Kunzel S."/>
            <person name="Keller A."/>
            <person name="Neulinger S.C."/>
        </authorList>
    </citation>
    <scope>NUCLEOTIDE SEQUENCE [LARGE SCALE GENOMIC DNA]</scope>
    <source>
        <strain evidence="4 5">DSM 9895</strain>
    </source>
</reference>
<keyword evidence="5" id="KW-1185">Reference proteome</keyword>
<dbReference type="EMBL" id="NRRL01000097">
    <property type="protein sequence ID" value="MBK1670487.1"/>
    <property type="molecule type" value="Genomic_DNA"/>
</dbReference>
<comment type="similarity">
    <text evidence="1">Belongs to the GST superfamily.</text>
</comment>
<dbReference type="Gene3D" id="3.40.30.10">
    <property type="entry name" value="Glutaredoxin"/>
    <property type="match status" value="1"/>
</dbReference>
<sequence length="204" mass="22236">MLTLHRHALSGHSHRVQLFLSLTGLAHEIVEVDLPNGAHEQSDFLQKSLFGQVPVLEDGDVTIADSNAILVYLARRYANPEWCPVEPETAAQVQRWLSVAAGELKQGPADARLVTVLGAKLDHARAKAIAQELFGVLDGYLGGRSWLAADRPTIADVACYTYTAHAPEGEVSLTPYPNIRDWLRRLESLDGFVAMQPTAVGYAA</sequence>
<name>A0ABS1DK68_9PROT</name>
<evidence type="ECO:0000313" key="4">
    <source>
        <dbReference type="EMBL" id="MBK1670487.1"/>
    </source>
</evidence>
<dbReference type="PROSITE" id="PS50404">
    <property type="entry name" value="GST_NTER"/>
    <property type="match status" value="1"/>
</dbReference>